<name>A0A1T3NMB1_9ACTN</name>
<dbReference type="EMBL" id="MWQN01000003">
    <property type="protein sequence ID" value="OPC77850.1"/>
    <property type="molecule type" value="Genomic_DNA"/>
</dbReference>
<evidence type="ECO:0000313" key="1">
    <source>
        <dbReference type="EMBL" id="OPC77850.1"/>
    </source>
</evidence>
<dbReference type="AlphaFoldDB" id="A0A1T3NMB1"/>
<organism evidence="1 2">
    <name type="scientific">Embleya scabrispora</name>
    <dbReference type="NCBI Taxonomy" id="159449"/>
    <lineage>
        <taxon>Bacteria</taxon>
        <taxon>Bacillati</taxon>
        <taxon>Actinomycetota</taxon>
        <taxon>Actinomycetes</taxon>
        <taxon>Kitasatosporales</taxon>
        <taxon>Streptomycetaceae</taxon>
        <taxon>Embleya</taxon>
    </lineage>
</organism>
<gene>
    <name evidence="1" type="ORF">B4N89_36925</name>
</gene>
<reference evidence="1 2" key="1">
    <citation type="submission" date="2017-03" db="EMBL/GenBank/DDBJ databases">
        <title>Draft genome sequence of Streptomyces scabrisporus NF3, endophyte isolated from Amphipterygium adstringens.</title>
        <authorList>
            <person name="Vazquez M."/>
            <person name="Ceapa C.D."/>
            <person name="Rodriguez Luna D."/>
            <person name="Sanchez Esquivel S."/>
        </authorList>
    </citation>
    <scope>NUCLEOTIDE SEQUENCE [LARGE SCALE GENOMIC DNA]</scope>
    <source>
        <strain evidence="1 2">NF3</strain>
    </source>
</reference>
<keyword evidence="2" id="KW-1185">Reference proteome</keyword>
<proteinExistence type="predicted"/>
<protein>
    <submittedName>
        <fullName evidence="1">Uncharacterized protein</fullName>
    </submittedName>
</protein>
<dbReference type="Proteomes" id="UP000190037">
    <property type="component" value="Unassembled WGS sequence"/>
</dbReference>
<evidence type="ECO:0000313" key="2">
    <source>
        <dbReference type="Proteomes" id="UP000190037"/>
    </source>
</evidence>
<sequence>MERDPGDMATLAQRLTSAAEELLLVVKGMDDLGWSTDSYSRSHLRDVASSLKSSAARIAARHLDTDARSNAIGHTP</sequence>
<accession>A0A1T3NMB1</accession>
<comment type="caution">
    <text evidence="1">The sequence shown here is derived from an EMBL/GenBank/DDBJ whole genome shotgun (WGS) entry which is preliminary data.</text>
</comment>